<organism evidence="1 2">
    <name type="scientific">Methylomonas paludis</name>
    <dbReference type="NCBI Taxonomy" id="1173101"/>
    <lineage>
        <taxon>Bacteria</taxon>
        <taxon>Pseudomonadati</taxon>
        <taxon>Pseudomonadota</taxon>
        <taxon>Gammaproteobacteria</taxon>
        <taxon>Methylococcales</taxon>
        <taxon>Methylococcaceae</taxon>
        <taxon>Methylomonas</taxon>
    </lineage>
</organism>
<evidence type="ECO:0000313" key="2">
    <source>
        <dbReference type="Proteomes" id="UP000676649"/>
    </source>
</evidence>
<keyword evidence="2" id="KW-1185">Reference proteome</keyword>
<sequence length="167" mass="18113">MHKHLQLVREFHQQYGVAQAEFSESVHLADMDVVRRQALLLACGSETCNAIAEGDLLKILAGLIDLAYNAVAAIACRGDDIASVSANWRQDGSVLTVVRQLSDKINACTSGETVHYSGLYALCEQLTRGFVNADFDQAFRLVHQHLIGQTSGSGSAHLPDLSVALYE</sequence>
<name>A0A975MPW1_9GAMM</name>
<gene>
    <name evidence="1" type="ORF">KEF85_02170</name>
</gene>
<reference evidence="1" key="1">
    <citation type="submission" date="2021-04" db="EMBL/GenBank/DDBJ databases">
        <title>Draft genome sequence data of methanotrophic Methylovulum sp. strain S1L and Methylomonas sp. strain S2AM isolated from boreal lake water columns.</title>
        <authorList>
            <person name="Rissanen A.J."/>
            <person name="Mangayil R."/>
            <person name="Svenning M.M."/>
            <person name="Khanongnuch R."/>
        </authorList>
    </citation>
    <scope>NUCLEOTIDE SEQUENCE</scope>
    <source>
        <strain evidence="1">S2AM</strain>
    </source>
</reference>
<evidence type="ECO:0000313" key="1">
    <source>
        <dbReference type="EMBL" id="QWF71321.1"/>
    </source>
</evidence>
<dbReference type="Proteomes" id="UP000676649">
    <property type="component" value="Chromosome"/>
</dbReference>
<dbReference type="EMBL" id="CP073754">
    <property type="protein sequence ID" value="QWF71321.1"/>
    <property type="molecule type" value="Genomic_DNA"/>
</dbReference>
<dbReference type="RefSeq" id="WP_215583111.1">
    <property type="nucleotide sequence ID" value="NZ_CP073754.1"/>
</dbReference>
<accession>A0A975MPW1</accession>
<proteinExistence type="predicted"/>
<dbReference type="AlphaFoldDB" id="A0A975MPW1"/>
<dbReference type="KEGG" id="mpad:KEF85_02170"/>
<protein>
    <submittedName>
        <fullName evidence="1">Uncharacterized protein</fullName>
    </submittedName>
</protein>